<dbReference type="GO" id="GO:0004146">
    <property type="term" value="F:dihydrofolate reductase activity"/>
    <property type="evidence" value="ECO:0007669"/>
    <property type="project" value="UniProtKB-EC"/>
</dbReference>
<organism evidence="11 12">
    <name type="scientific">Candidatus Cardinium hertigii</name>
    <dbReference type="NCBI Taxonomy" id="247481"/>
    <lineage>
        <taxon>Bacteria</taxon>
        <taxon>Pseudomonadati</taxon>
        <taxon>Bacteroidota</taxon>
        <taxon>Cytophagia</taxon>
        <taxon>Cytophagales</taxon>
        <taxon>Amoebophilaceae</taxon>
        <taxon>Candidatus Cardinium</taxon>
    </lineage>
</organism>
<comment type="pathway">
    <text evidence="1 8">Cofactor biosynthesis; tetrahydrofolate biosynthesis; 5,6,7,8-tetrahydrofolate from 7,8-dihydrofolate: step 1/1.</text>
</comment>
<gene>
    <name evidence="11" type="ORF">EDM02_03095</name>
</gene>
<dbReference type="GO" id="GO:0050661">
    <property type="term" value="F:NADP binding"/>
    <property type="evidence" value="ECO:0007669"/>
    <property type="project" value="InterPro"/>
</dbReference>
<evidence type="ECO:0000256" key="6">
    <source>
        <dbReference type="ARBA" id="ARBA00023002"/>
    </source>
</evidence>
<dbReference type="PIRSF" id="PIRSF000194">
    <property type="entry name" value="DHFR"/>
    <property type="match status" value="1"/>
</dbReference>
<evidence type="ECO:0000256" key="3">
    <source>
        <dbReference type="ARBA" id="ARBA00012856"/>
    </source>
</evidence>
<dbReference type="PANTHER" id="PTHR48069:SF3">
    <property type="entry name" value="DIHYDROFOLATE REDUCTASE"/>
    <property type="match status" value="1"/>
</dbReference>
<evidence type="ECO:0000256" key="1">
    <source>
        <dbReference type="ARBA" id="ARBA00004903"/>
    </source>
</evidence>
<dbReference type="GO" id="GO:0006730">
    <property type="term" value="P:one-carbon metabolic process"/>
    <property type="evidence" value="ECO:0007669"/>
    <property type="project" value="UniProtKB-KW"/>
</dbReference>
<accession>A0A3N2QC60</accession>
<comment type="function">
    <text evidence="7 8">Key enzyme in folate metabolism. Catalyzes an essential reaction for de novo glycine and purine synthesis, and for DNA precursor synthesis.</text>
</comment>
<keyword evidence="5 8" id="KW-0521">NADP</keyword>
<dbReference type="InterPro" id="IPR001796">
    <property type="entry name" value="DHFR_dom"/>
</dbReference>
<evidence type="ECO:0000256" key="2">
    <source>
        <dbReference type="ARBA" id="ARBA00009539"/>
    </source>
</evidence>
<evidence type="ECO:0000256" key="5">
    <source>
        <dbReference type="ARBA" id="ARBA00022857"/>
    </source>
</evidence>
<dbReference type="PANTHER" id="PTHR48069">
    <property type="entry name" value="DIHYDROFOLATE REDUCTASE"/>
    <property type="match status" value="1"/>
</dbReference>
<evidence type="ECO:0000256" key="9">
    <source>
        <dbReference type="RuleBase" id="RU004474"/>
    </source>
</evidence>
<evidence type="ECO:0000256" key="8">
    <source>
        <dbReference type="PIRNR" id="PIRNR000194"/>
    </source>
</evidence>
<keyword evidence="6 8" id="KW-0560">Oxidoreductase</keyword>
<dbReference type="CDD" id="cd00209">
    <property type="entry name" value="DHFR"/>
    <property type="match status" value="1"/>
</dbReference>
<evidence type="ECO:0000313" key="11">
    <source>
        <dbReference type="EMBL" id="ROT47394.1"/>
    </source>
</evidence>
<dbReference type="EC" id="1.5.1.3" evidence="3 8"/>
<keyword evidence="12" id="KW-1185">Reference proteome</keyword>
<dbReference type="Pfam" id="PF00186">
    <property type="entry name" value="DHFR_1"/>
    <property type="match status" value="1"/>
</dbReference>
<dbReference type="GO" id="GO:0046452">
    <property type="term" value="P:dihydrofolate metabolic process"/>
    <property type="evidence" value="ECO:0007669"/>
    <property type="project" value="TreeGrafter"/>
</dbReference>
<keyword evidence="4 8" id="KW-0554">One-carbon metabolism</keyword>
<dbReference type="Gene3D" id="3.40.430.10">
    <property type="entry name" value="Dihydrofolate Reductase, subunit A"/>
    <property type="match status" value="1"/>
</dbReference>
<evidence type="ECO:0000256" key="4">
    <source>
        <dbReference type="ARBA" id="ARBA00022563"/>
    </source>
</evidence>
<dbReference type="PROSITE" id="PS51330">
    <property type="entry name" value="DHFR_2"/>
    <property type="match status" value="1"/>
</dbReference>
<feature type="domain" description="DHFR" evidence="10">
    <location>
        <begin position="2"/>
        <end position="161"/>
    </location>
</feature>
<dbReference type="GO" id="GO:0046654">
    <property type="term" value="P:tetrahydrofolate biosynthetic process"/>
    <property type="evidence" value="ECO:0007669"/>
    <property type="project" value="UniProtKB-UniPathway"/>
</dbReference>
<dbReference type="InterPro" id="IPR017925">
    <property type="entry name" value="DHFR_CS"/>
</dbReference>
<dbReference type="UniPathway" id="UPA00077">
    <property type="reaction ID" value="UER00158"/>
</dbReference>
<dbReference type="PRINTS" id="PR00070">
    <property type="entry name" value="DHFR"/>
</dbReference>
<dbReference type="InterPro" id="IPR024072">
    <property type="entry name" value="DHFR-like_dom_sf"/>
</dbReference>
<dbReference type="EMBL" id="RARA01000024">
    <property type="protein sequence ID" value="ROT47394.1"/>
    <property type="molecule type" value="Genomic_DNA"/>
</dbReference>
<dbReference type="SUPFAM" id="SSF53597">
    <property type="entry name" value="Dihydrofolate reductase-like"/>
    <property type="match status" value="1"/>
</dbReference>
<dbReference type="RefSeq" id="WP_123662971.1">
    <property type="nucleotide sequence ID" value="NZ_RARA01000024.1"/>
</dbReference>
<evidence type="ECO:0000256" key="7">
    <source>
        <dbReference type="ARBA" id="ARBA00025067"/>
    </source>
</evidence>
<proteinExistence type="inferred from homology"/>
<dbReference type="GO" id="GO:0005829">
    <property type="term" value="C:cytosol"/>
    <property type="evidence" value="ECO:0007669"/>
    <property type="project" value="TreeGrafter"/>
</dbReference>
<dbReference type="GO" id="GO:0046655">
    <property type="term" value="P:folic acid metabolic process"/>
    <property type="evidence" value="ECO:0007669"/>
    <property type="project" value="TreeGrafter"/>
</dbReference>
<comment type="catalytic activity">
    <reaction evidence="8">
        <text>(6S)-5,6,7,8-tetrahydrofolate + NADP(+) = 7,8-dihydrofolate + NADPH + H(+)</text>
        <dbReference type="Rhea" id="RHEA:15009"/>
        <dbReference type="ChEBI" id="CHEBI:15378"/>
        <dbReference type="ChEBI" id="CHEBI:57451"/>
        <dbReference type="ChEBI" id="CHEBI:57453"/>
        <dbReference type="ChEBI" id="CHEBI:57783"/>
        <dbReference type="ChEBI" id="CHEBI:58349"/>
        <dbReference type="EC" id="1.5.1.3"/>
    </reaction>
</comment>
<sequence>MVISLMVATSLNRVIGKENKLPWHIPADLKEFKKKTLGHHLLMGSHTFRSIGCILPNRISIVVSTQMKASVSGYYVVRSIEAGINLAREQGALELFIIGGGQIYEQTLPLASRIYLTKIYVNLLGDTYFPLLGEEWVQRSIISCKADAHNLYDYEFIVLEKQGGC</sequence>
<dbReference type="AlphaFoldDB" id="A0A3N2QC60"/>
<protein>
    <recommendedName>
        <fullName evidence="3 8">Dihydrofolate reductase</fullName>
        <ecNumber evidence="3 8">1.5.1.3</ecNumber>
    </recommendedName>
</protein>
<name>A0A3N2QC60_9BACT</name>
<dbReference type="InterPro" id="IPR012259">
    <property type="entry name" value="DHFR"/>
</dbReference>
<comment type="caution">
    <text evidence="11">The sequence shown here is derived from an EMBL/GenBank/DDBJ whole genome shotgun (WGS) entry which is preliminary data.</text>
</comment>
<evidence type="ECO:0000259" key="10">
    <source>
        <dbReference type="PROSITE" id="PS51330"/>
    </source>
</evidence>
<dbReference type="PROSITE" id="PS00075">
    <property type="entry name" value="DHFR_1"/>
    <property type="match status" value="1"/>
</dbReference>
<comment type="similarity">
    <text evidence="2 8 9">Belongs to the dihydrofolate reductase family.</text>
</comment>
<reference evidence="11 12" key="1">
    <citation type="submission" date="2018-09" db="EMBL/GenBank/DDBJ databases">
        <title>Comparative Genomics of Wolbachia-Cardinium Dual Endosymbiosis in a Plant-Parasitic Nematode.</title>
        <authorList>
            <person name="Brown A.M.V."/>
            <person name="Wasala S.K."/>
            <person name="Howe D.K."/>
            <person name="Peetz A.B."/>
            <person name="Zasada I.A."/>
            <person name="Denver D.R."/>
        </authorList>
    </citation>
    <scope>NUCLEOTIDE SEQUENCE [LARGE SCALE GENOMIC DNA]</scope>
    <source>
        <strain evidence="11 12">Pp_1</strain>
    </source>
</reference>
<dbReference type="Proteomes" id="UP000270927">
    <property type="component" value="Unassembled WGS sequence"/>
</dbReference>
<evidence type="ECO:0000313" key="12">
    <source>
        <dbReference type="Proteomes" id="UP000270927"/>
    </source>
</evidence>
<dbReference type="OrthoDB" id="9804315at2"/>